<dbReference type="InterPro" id="IPR004515">
    <property type="entry name" value="Phosphoheptose_Isoase"/>
</dbReference>
<gene>
    <name evidence="9" type="primary">gmhA</name>
    <name evidence="11" type="ORF">DESAMIL20_100</name>
</gene>
<dbReference type="UniPathway" id="UPA00041">
    <property type="reaction ID" value="UER00436"/>
</dbReference>
<dbReference type="Gene3D" id="3.40.50.10490">
    <property type="entry name" value="Glucose-6-phosphate isomerase like protein, domain 1"/>
    <property type="match status" value="1"/>
</dbReference>
<dbReference type="PANTHER" id="PTHR30390">
    <property type="entry name" value="SEDOHEPTULOSE 7-PHOSPHATE ISOMERASE / DNAA INITIATOR-ASSOCIATING FACTOR FOR REPLICATION INITIATION"/>
    <property type="match status" value="1"/>
</dbReference>
<dbReference type="InterPro" id="IPR035461">
    <property type="entry name" value="GmhA/DiaA"/>
</dbReference>
<dbReference type="GO" id="GO:0005975">
    <property type="term" value="P:carbohydrate metabolic process"/>
    <property type="evidence" value="ECO:0007669"/>
    <property type="project" value="UniProtKB-UniRule"/>
</dbReference>
<feature type="binding site" evidence="9">
    <location>
        <begin position="114"/>
        <end position="116"/>
    </location>
    <ligand>
        <name>substrate</name>
    </ligand>
</feature>
<dbReference type="PROSITE" id="PS51464">
    <property type="entry name" value="SIS"/>
    <property type="match status" value="1"/>
</dbReference>
<feature type="binding site" evidence="9">
    <location>
        <position position="166"/>
    </location>
    <ligand>
        <name>Zn(2+)</name>
        <dbReference type="ChEBI" id="CHEBI:29105"/>
    </ligand>
</feature>
<dbReference type="GO" id="GO:0008968">
    <property type="term" value="F:D-sedoheptulose 7-phosphate isomerase activity"/>
    <property type="evidence" value="ECO:0007669"/>
    <property type="project" value="UniProtKB-UniRule"/>
</dbReference>
<keyword evidence="7 9" id="KW-0413">Isomerase</keyword>
<protein>
    <recommendedName>
        <fullName evidence="9">Phosphoheptose isomerase</fullName>
        <ecNumber evidence="9">5.3.1.28</ecNumber>
    </recommendedName>
    <alternativeName>
        <fullName evidence="9">Sedoheptulose 7-phosphate isomerase</fullName>
    </alternativeName>
</protein>
<evidence type="ECO:0000256" key="8">
    <source>
        <dbReference type="ARBA" id="ARBA00023277"/>
    </source>
</evidence>
<keyword evidence="5 9" id="KW-0479">Metal-binding</keyword>
<keyword evidence="6 9" id="KW-0862">Zinc</keyword>
<evidence type="ECO:0000256" key="2">
    <source>
        <dbReference type="ARBA" id="ARBA00004496"/>
    </source>
</evidence>
<keyword evidence="12" id="KW-1185">Reference proteome</keyword>
<feature type="binding site" evidence="9">
    <location>
        <position position="59"/>
    </location>
    <ligand>
        <name>Zn(2+)</name>
        <dbReference type="ChEBI" id="CHEBI:29105"/>
    </ligand>
</feature>
<feature type="binding site" evidence="9">
    <location>
        <position position="119"/>
    </location>
    <ligand>
        <name>substrate</name>
    </ligand>
</feature>
<comment type="caution">
    <text evidence="11">The sequence shown here is derived from an EMBL/GenBank/DDBJ whole genome shotgun (WGS) entry which is preliminary data.</text>
</comment>
<dbReference type="HAMAP" id="MF_00067">
    <property type="entry name" value="GmhA"/>
    <property type="match status" value="1"/>
</dbReference>
<evidence type="ECO:0000313" key="12">
    <source>
        <dbReference type="Proteomes" id="UP000194141"/>
    </source>
</evidence>
<evidence type="ECO:0000256" key="5">
    <source>
        <dbReference type="ARBA" id="ARBA00022723"/>
    </source>
</evidence>
<dbReference type="NCBIfam" id="TIGR00441">
    <property type="entry name" value="gmhA"/>
    <property type="match status" value="1"/>
</dbReference>
<comment type="miscellaneous">
    <text evidence="9">The reaction produces a racemic mixture of D-glycero-alpha-D-manno-heptose 7-phosphate and D-glycero-beta-D-manno-heptose 7-phosphate.</text>
</comment>
<evidence type="ECO:0000256" key="4">
    <source>
        <dbReference type="ARBA" id="ARBA00022490"/>
    </source>
</evidence>
<sequence>MDFKELCEQTAQKFFDLQSKEEEIRKIATVIFNTLKNGNKLLILGNGGSAADAQHMAAELVGRFLKERKALSAIALTTDTSILTSISNDYSFDVIFERQIEALGKNKDVVFGISTSGNSENVYLGLKKAGQLGLTTIGLLGKNGGKIKDIAEISLIVDSDYTPTIQELHIFIIHNICKIIEDLWTK</sequence>
<dbReference type="GO" id="GO:0097367">
    <property type="term" value="F:carbohydrate derivative binding"/>
    <property type="evidence" value="ECO:0007669"/>
    <property type="project" value="InterPro"/>
</dbReference>
<evidence type="ECO:0000256" key="6">
    <source>
        <dbReference type="ARBA" id="ARBA00022833"/>
    </source>
</evidence>
<dbReference type="CDD" id="cd05006">
    <property type="entry name" value="SIS_GmhA"/>
    <property type="match status" value="1"/>
</dbReference>
<dbReference type="GO" id="GO:0008270">
    <property type="term" value="F:zinc ion binding"/>
    <property type="evidence" value="ECO:0007669"/>
    <property type="project" value="UniProtKB-UniRule"/>
</dbReference>
<keyword evidence="4 9" id="KW-0963">Cytoplasm</keyword>
<feature type="binding site" evidence="9">
    <location>
        <position position="174"/>
    </location>
    <ligand>
        <name>Zn(2+)</name>
        <dbReference type="ChEBI" id="CHEBI:29105"/>
    </ligand>
</feature>
<dbReference type="Proteomes" id="UP000194141">
    <property type="component" value="Unassembled WGS sequence"/>
</dbReference>
<dbReference type="GO" id="GO:0005737">
    <property type="term" value="C:cytoplasm"/>
    <property type="evidence" value="ECO:0007669"/>
    <property type="project" value="UniProtKB-SubCell"/>
</dbReference>
<dbReference type="InterPro" id="IPR046348">
    <property type="entry name" value="SIS_dom_sf"/>
</dbReference>
<keyword evidence="8 9" id="KW-0119">Carbohydrate metabolism</keyword>
<dbReference type="RefSeq" id="WP_086032918.1">
    <property type="nucleotide sequence ID" value="NZ_MDSU01000001.1"/>
</dbReference>
<dbReference type="InterPro" id="IPR001347">
    <property type="entry name" value="SIS_dom"/>
</dbReference>
<feature type="domain" description="SIS" evidence="10">
    <location>
        <begin position="31"/>
        <end position="186"/>
    </location>
</feature>
<accession>A0A1X4XZM1</accession>
<dbReference type="Pfam" id="PF13580">
    <property type="entry name" value="SIS_2"/>
    <property type="match status" value="1"/>
</dbReference>
<evidence type="ECO:0000259" key="10">
    <source>
        <dbReference type="PROSITE" id="PS51464"/>
    </source>
</evidence>
<dbReference type="EMBL" id="MDSU01000001">
    <property type="protein sequence ID" value="OSS42992.1"/>
    <property type="molecule type" value="Genomic_DNA"/>
</dbReference>
<comment type="catalytic activity">
    <reaction evidence="1 9">
        <text>2 D-sedoheptulose 7-phosphate = D-glycero-alpha-D-manno-heptose 7-phosphate + D-glycero-beta-D-manno-heptose 7-phosphate</text>
        <dbReference type="Rhea" id="RHEA:27489"/>
        <dbReference type="ChEBI" id="CHEBI:57483"/>
        <dbReference type="ChEBI" id="CHEBI:60203"/>
        <dbReference type="ChEBI" id="CHEBI:60204"/>
        <dbReference type="EC" id="5.3.1.28"/>
    </reaction>
</comment>
<evidence type="ECO:0000313" key="11">
    <source>
        <dbReference type="EMBL" id="OSS42992.1"/>
    </source>
</evidence>
<comment type="similarity">
    <text evidence="3 9">Belongs to the SIS family. GmhA subfamily.</text>
</comment>
<feature type="binding site" evidence="9">
    <location>
        <position position="59"/>
    </location>
    <ligand>
        <name>substrate</name>
    </ligand>
</feature>
<dbReference type="GO" id="GO:2001061">
    <property type="term" value="P:D-glycero-D-manno-heptose 7-phosphate biosynthetic process"/>
    <property type="evidence" value="ECO:0007669"/>
    <property type="project" value="UniProtKB-UniPathway"/>
</dbReference>
<dbReference type="AlphaFoldDB" id="A0A1X4XZM1"/>
<comment type="cofactor">
    <cofactor evidence="9">
        <name>Zn(2+)</name>
        <dbReference type="ChEBI" id="CHEBI:29105"/>
    </cofactor>
    <text evidence="9">Binds 1 zinc ion per subunit.</text>
</comment>
<dbReference type="PANTHER" id="PTHR30390:SF6">
    <property type="entry name" value="DNAA INITIATOR-ASSOCIATING PROTEIN DIAA"/>
    <property type="match status" value="1"/>
</dbReference>
<proteinExistence type="inferred from homology"/>
<comment type="pathway">
    <text evidence="9">Carbohydrate biosynthesis; D-glycero-D-manno-heptose 7-phosphate biosynthesis; D-glycero-alpha-D-manno-heptose 7-phosphate and D-glycero-beta-D-manno-heptose 7-phosphate from sedoheptulose 7-phosphate: step 1/1.</text>
</comment>
<dbReference type="SUPFAM" id="SSF53697">
    <property type="entry name" value="SIS domain"/>
    <property type="match status" value="1"/>
</dbReference>
<feature type="binding site" evidence="9">
    <location>
        <position position="55"/>
    </location>
    <ligand>
        <name>Zn(2+)</name>
        <dbReference type="ChEBI" id="CHEBI:29105"/>
    </ligand>
</feature>
<evidence type="ECO:0000256" key="7">
    <source>
        <dbReference type="ARBA" id="ARBA00023235"/>
    </source>
</evidence>
<feature type="binding site" evidence="9">
    <location>
        <position position="166"/>
    </location>
    <ligand>
        <name>substrate</name>
    </ligand>
</feature>
<comment type="subcellular location">
    <subcellularLocation>
        <location evidence="2 9">Cytoplasm</location>
    </subcellularLocation>
</comment>
<evidence type="ECO:0000256" key="1">
    <source>
        <dbReference type="ARBA" id="ARBA00000348"/>
    </source>
</evidence>
<dbReference type="EC" id="5.3.1.28" evidence="9"/>
<evidence type="ECO:0000256" key="3">
    <source>
        <dbReference type="ARBA" id="ARBA00009894"/>
    </source>
</evidence>
<comment type="function">
    <text evidence="9">Catalyzes the isomerization of sedoheptulose 7-phosphate in D-glycero-D-manno-heptose 7-phosphate.</text>
</comment>
<evidence type="ECO:0000256" key="9">
    <source>
        <dbReference type="HAMAP-Rule" id="MF_00067"/>
    </source>
</evidence>
<reference evidence="11 12" key="1">
    <citation type="journal article" date="2017" name="Front. Microbiol.">
        <title>Genome Sequence of Desulfurella amilsii Strain TR1 and Comparative Genomics of Desulfurellaceae Family.</title>
        <authorList>
            <person name="Florentino A.P."/>
            <person name="Stams A.J."/>
            <person name="Sanchez-Andrea I."/>
        </authorList>
    </citation>
    <scope>NUCLEOTIDE SEQUENCE [LARGE SCALE GENOMIC DNA]</scope>
    <source>
        <strain evidence="11 12">TR1</strain>
    </source>
</reference>
<feature type="binding site" evidence="9">
    <location>
        <begin position="88"/>
        <end position="89"/>
    </location>
    <ligand>
        <name>substrate</name>
    </ligand>
</feature>
<name>A0A1X4XZM1_9BACT</name>
<dbReference type="InterPro" id="IPR050099">
    <property type="entry name" value="SIS_GmhA/DiaA_subfam"/>
</dbReference>
<organism evidence="11 12">
    <name type="scientific">Desulfurella amilsii</name>
    <dbReference type="NCBI Taxonomy" id="1562698"/>
    <lineage>
        <taxon>Bacteria</taxon>
        <taxon>Pseudomonadati</taxon>
        <taxon>Campylobacterota</taxon>
        <taxon>Desulfurellia</taxon>
        <taxon>Desulfurellales</taxon>
        <taxon>Desulfurellaceae</taxon>
        <taxon>Desulfurella</taxon>
    </lineage>
</organism>
<feature type="binding site" evidence="9">
    <location>
        <begin position="46"/>
        <end position="48"/>
    </location>
    <ligand>
        <name>substrate</name>
    </ligand>
</feature>
<dbReference type="OrthoDB" id="9810929at2"/>
<dbReference type="STRING" id="1562698.DESAMIL20_100"/>